<reference evidence="1" key="1">
    <citation type="journal article" date="2019" name="bioRxiv">
        <title>The Genome of the Zebra Mussel, Dreissena polymorpha: A Resource for Invasive Species Research.</title>
        <authorList>
            <person name="McCartney M.A."/>
            <person name="Auch B."/>
            <person name="Kono T."/>
            <person name="Mallez S."/>
            <person name="Zhang Y."/>
            <person name="Obille A."/>
            <person name="Becker A."/>
            <person name="Abrahante J.E."/>
            <person name="Garbe J."/>
            <person name="Badalamenti J.P."/>
            <person name="Herman A."/>
            <person name="Mangelson H."/>
            <person name="Liachko I."/>
            <person name="Sullivan S."/>
            <person name="Sone E.D."/>
            <person name="Koren S."/>
            <person name="Silverstein K.A.T."/>
            <person name="Beckman K.B."/>
            <person name="Gohl D.M."/>
        </authorList>
    </citation>
    <scope>NUCLEOTIDE SEQUENCE</scope>
    <source>
        <strain evidence="1">Duluth1</strain>
        <tissue evidence="1">Whole animal</tissue>
    </source>
</reference>
<gene>
    <name evidence="1" type="ORF">DPMN_140369</name>
</gene>
<organism evidence="1 2">
    <name type="scientific">Dreissena polymorpha</name>
    <name type="common">Zebra mussel</name>
    <name type="synonym">Mytilus polymorpha</name>
    <dbReference type="NCBI Taxonomy" id="45954"/>
    <lineage>
        <taxon>Eukaryota</taxon>
        <taxon>Metazoa</taxon>
        <taxon>Spiralia</taxon>
        <taxon>Lophotrochozoa</taxon>
        <taxon>Mollusca</taxon>
        <taxon>Bivalvia</taxon>
        <taxon>Autobranchia</taxon>
        <taxon>Heteroconchia</taxon>
        <taxon>Euheterodonta</taxon>
        <taxon>Imparidentia</taxon>
        <taxon>Neoheterodontei</taxon>
        <taxon>Myida</taxon>
        <taxon>Dreissenoidea</taxon>
        <taxon>Dreissenidae</taxon>
        <taxon>Dreissena</taxon>
    </lineage>
</organism>
<evidence type="ECO:0000313" key="2">
    <source>
        <dbReference type="Proteomes" id="UP000828390"/>
    </source>
</evidence>
<comment type="caution">
    <text evidence="1">The sequence shown here is derived from an EMBL/GenBank/DDBJ whole genome shotgun (WGS) entry which is preliminary data.</text>
</comment>
<proteinExistence type="predicted"/>
<reference evidence="1" key="2">
    <citation type="submission" date="2020-11" db="EMBL/GenBank/DDBJ databases">
        <authorList>
            <person name="McCartney M.A."/>
            <person name="Auch B."/>
            <person name="Kono T."/>
            <person name="Mallez S."/>
            <person name="Becker A."/>
            <person name="Gohl D.M."/>
            <person name="Silverstein K.A.T."/>
            <person name="Koren S."/>
            <person name="Bechman K.B."/>
            <person name="Herman A."/>
            <person name="Abrahante J.E."/>
            <person name="Garbe J."/>
        </authorList>
    </citation>
    <scope>NUCLEOTIDE SEQUENCE</scope>
    <source>
        <strain evidence="1">Duluth1</strain>
        <tissue evidence="1">Whole animal</tissue>
    </source>
</reference>
<accession>A0A9D4G7I3</accession>
<evidence type="ECO:0000313" key="1">
    <source>
        <dbReference type="EMBL" id="KAH3811951.1"/>
    </source>
</evidence>
<dbReference type="EMBL" id="JAIWYP010000006">
    <property type="protein sequence ID" value="KAH3811951.1"/>
    <property type="molecule type" value="Genomic_DNA"/>
</dbReference>
<protein>
    <submittedName>
        <fullName evidence="1">Uncharacterized protein</fullName>
    </submittedName>
</protein>
<dbReference type="AlphaFoldDB" id="A0A9D4G7I3"/>
<keyword evidence="2" id="KW-1185">Reference proteome</keyword>
<name>A0A9D4G7I3_DREPO</name>
<dbReference type="Proteomes" id="UP000828390">
    <property type="component" value="Unassembled WGS sequence"/>
</dbReference>
<sequence length="72" mass="8006">MEESVSRLSDGLHSVCRLVGELALATDTNILHLDTNMAAMQDTDDEVSTRGGMDERSHSHVCDRFKVHTCYP</sequence>